<keyword evidence="9 10" id="KW-0472">Membrane</keyword>
<keyword evidence="3 10" id="KW-0812">Transmembrane</keyword>
<dbReference type="PANTHER" id="PTHR10707:SF10">
    <property type="entry name" value="CYTOCHROME C OXIDASE SUBUNIT 4"/>
    <property type="match status" value="1"/>
</dbReference>
<dbReference type="AlphaFoldDB" id="A0A9W9Z7Y6"/>
<name>A0A9W9Z7Y6_9CNID</name>
<dbReference type="GO" id="GO:0005743">
    <property type="term" value="C:mitochondrial inner membrane"/>
    <property type="evidence" value="ECO:0007669"/>
    <property type="project" value="UniProtKB-SubCell"/>
</dbReference>
<keyword evidence="6 10" id="KW-1133">Transmembrane helix</keyword>
<dbReference type="OrthoDB" id="186013at2759"/>
<protein>
    <submittedName>
        <fullName evidence="11">Cytochrome c oxidase subunit</fullName>
    </submittedName>
</protein>
<proteinExistence type="inferred from homology"/>
<evidence type="ECO:0000256" key="5">
    <source>
        <dbReference type="ARBA" id="ARBA00022946"/>
    </source>
</evidence>
<keyword evidence="12" id="KW-1185">Reference proteome</keyword>
<evidence type="ECO:0000256" key="3">
    <source>
        <dbReference type="ARBA" id="ARBA00022692"/>
    </source>
</evidence>
<dbReference type="SUPFAM" id="SSF81406">
    <property type="entry name" value="Mitochondrial cytochrome c oxidase subunit IV"/>
    <property type="match status" value="1"/>
</dbReference>
<organism evidence="11 12">
    <name type="scientific">Desmophyllum pertusum</name>
    <dbReference type="NCBI Taxonomy" id="174260"/>
    <lineage>
        <taxon>Eukaryota</taxon>
        <taxon>Metazoa</taxon>
        <taxon>Cnidaria</taxon>
        <taxon>Anthozoa</taxon>
        <taxon>Hexacorallia</taxon>
        <taxon>Scleractinia</taxon>
        <taxon>Caryophylliina</taxon>
        <taxon>Caryophylliidae</taxon>
        <taxon>Desmophyllum</taxon>
    </lineage>
</organism>
<dbReference type="Pfam" id="PF02936">
    <property type="entry name" value="COX4"/>
    <property type="match status" value="1"/>
</dbReference>
<feature type="transmembrane region" description="Helical" evidence="10">
    <location>
        <begin position="88"/>
        <end position="106"/>
    </location>
</feature>
<keyword evidence="5" id="KW-0809">Transit peptide</keyword>
<evidence type="ECO:0000256" key="2">
    <source>
        <dbReference type="ARBA" id="ARBA00008135"/>
    </source>
</evidence>
<comment type="subcellular location">
    <subcellularLocation>
        <location evidence="1">Mitochondrion inner membrane</location>
        <topology evidence="1">Single-pass membrane protein</topology>
    </subcellularLocation>
</comment>
<dbReference type="GO" id="GO:0045277">
    <property type="term" value="C:respiratory chain complex IV"/>
    <property type="evidence" value="ECO:0007669"/>
    <property type="project" value="InterPro"/>
</dbReference>
<keyword evidence="8" id="KW-0496">Mitochondrion</keyword>
<dbReference type="GO" id="GO:0016491">
    <property type="term" value="F:oxidoreductase activity"/>
    <property type="evidence" value="ECO:0007669"/>
    <property type="project" value="UniProtKB-KW"/>
</dbReference>
<evidence type="ECO:0000313" key="12">
    <source>
        <dbReference type="Proteomes" id="UP001163046"/>
    </source>
</evidence>
<accession>A0A9W9Z7Y6</accession>
<comment type="caution">
    <text evidence="11">The sequence shown here is derived from an EMBL/GenBank/DDBJ whole genome shotgun (WGS) entry which is preliminary data.</text>
</comment>
<dbReference type="EMBL" id="MU826394">
    <property type="protein sequence ID" value="KAJ7376672.1"/>
    <property type="molecule type" value="Genomic_DNA"/>
</dbReference>
<evidence type="ECO:0000256" key="8">
    <source>
        <dbReference type="ARBA" id="ARBA00023128"/>
    </source>
</evidence>
<dbReference type="PANTHER" id="PTHR10707">
    <property type="entry name" value="CYTOCHROME C OXIDASE SUBUNIT IV"/>
    <property type="match status" value="1"/>
</dbReference>
<evidence type="ECO:0000256" key="7">
    <source>
        <dbReference type="ARBA" id="ARBA00023002"/>
    </source>
</evidence>
<keyword evidence="4" id="KW-0999">Mitochondrion inner membrane</keyword>
<dbReference type="GO" id="GO:0006123">
    <property type="term" value="P:mitochondrial electron transport, cytochrome c to oxygen"/>
    <property type="evidence" value="ECO:0007669"/>
    <property type="project" value="InterPro"/>
</dbReference>
<comment type="similarity">
    <text evidence="2">Belongs to the cytochrome c oxidase IV family.</text>
</comment>
<dbReference type="Gene3D" id="1.10.442.10">
    <property type="entry name" value="Cytochrome c oxidase subunit IV"/>
    <property type="match status" value="1"/>
</dbReference>
<evidence type="ECO:0000256" key="1">
    <source>
        <dbReference type="ARBA" id="ARBA00004434"/>
    </source>
</evidence>
<evidence type="ECO:0000256" key="10">
    <source>
        <dbReference type="SAM" id="Phobius"/>
    </source>
</evidence>
<gene>
    <name evidence="11" type="primary">COX4I2</name>
    <name evidence="11" type="ORF">OS493_033554</name>
</gene>
<evidence type="ECO:0000256" key="9">
    <source>
        <dbReference type="ARBA" id="ARBA00023136"/>
    </source>
</evidence>
<reference evidence="11" key="1">
    <citation type="submission" date="2023-01" db="EMBL/GenBank/DDBJ databases">
        <title>Genome assembly of the deep-sea coral Lophelia pertusa.</title>
        <authorList>
            <person name="Herrera S."/>
            <person name="Cordes E."/>
        </authorList>
    </citation>
    <scope>NUCLEOTIDE SEQUENCE</scope>
    <source>
        <strain evidence="11">USNM1676648</strain>
        <tissue evidence="11">Polyp</tissue>
    </source>
</reference>
<evidence type="ECO:0000256" key="4">
    <source>
        <dbReference type="ARBA" id="ARBA00022792"/>
    </source>
</evidence>
<dbReference type="InterPro" id="IPR036639">
    <property type="entry name" value="Cyt_c_oxidase_su4_sf"/>
</dbReference>
<sequence>MASLLRMGALPRLYSRIACRQIQTSVARRYDPVPTVRPEYGSELAALQAKEQGPWTELTKQEKIDLYRAQFDKTIIEDKVQEPYMKKMIGLISILLAISVGLFSFLRKYVGPEKPISLTPEWQADHIKIAKQRRANPISGISSKS</sequence>
<evidence type="ECO:0000256" key="6">
    <source>
        <dbReference type="ARBA" id="ARBA00022989"/>
    </source>
</evidence>
<evidence type="ECO:0000313" key="11">
    <source>
        <dbReference type="EMBL" id="KAJ7376672.1"/>
    </source>
</evidence>
<dbReference type="InterPro" id="IPR004203">
    <property type="entry name" value="Cyt_c_oxidase_su4_fam"/>
</dbReference>
<dbReference type="Proteomes" id="UP001163046">
    <property type="component" value="Unassembled WGS sequence"/>
</dbReference>
<keyword evidence="7" id="KW-0560">Oxidoreductase</keyword>